<feature type="non-terminal residue" evidence="2">
    <location>
        <position position="1"/>
    </location>
</feature>
<accession>A0AAV2ID26</accession>
<keyword evidence="3" id="KW-1185">Reference proteome</keyword>
<dbReference type="Proteomes" id="UP001497497">
    <property type="component" value="Unassembled WGS sequence"/>
</dbReference>
<evidence type="ECO:0000313" key="3">
    <source>
        <dbReference type="Proteomes" id="UP001497497"/>
    </source>
</evidence>
<name>A0AAV2ID26_LYMST</name>
<protein>
    <submittedName>
        <fullName evidence="2">Uncharacterized protein</fullName>
    </submittedName>
</protein>
<evidence type="ECO:0000256" key="1">
    <source>
        <dbReference type="SAM" id="Coils"/>
    </source>
</evidence>
<proteinExistence type="predicted"/>
<dbReference type="EMBL" id="CAXITT010000547">
    <property type="protein sequence ID" value="CAL1543405.1"/>
    <property type="molecule type" value="Genomic_DNA"/>
</dbReference>
<organism evidence="2 3">
    <name type="scientific">Lymnaea stagnalis</name>
    <name type="common">Great pond snail</name>
    <name type="synonym">Helix stagnalis</name>
    <dbReference type="NCBI Taxonomy" id="6523"/>
    <lineage>
        <taxon>Eukaryota</taxon>
        <taxon>Metazoa</taxon>
        <taxon>Spiralia</taxon>
        <taxon>Lophotrochozoa</taxon>
        <taxon>Mollusca</taxon>
        <taxon>Gastropoda</taxon>
        <taxon>Heterobranchia</taxon>
        <taxon>Euthyneura</taxon>
        <taxon>Panpulmonata</taxon>
        <taxon>Hygrophila</taxon>
        <taxon>Lymnaeoidea</taxon>
        <taxon>Lymnaeidae</taxon>
        <taxon>Lymnaea</taxon>
    </lineage>
</organism>
<reference evidence="2 3" key="1">
    <citation type="submission" date="2024-04" db="EMBL/GenBank/DDBJ databases">
        <authorList>
            <consortium name="Genoscope - CEA"/>
            <person name="William W."/>
        </authorList>
    </citation>
    <scope>NUCLEOTIDE SEQUENCE [LARGE SCALE GENOMIC DNA]</scope>
</reference>
<comment type="caution">
    <text evidence="2">The sequence shown here is derived from an EMBL/GenBank/DDBJ whole genome shotgun (WGS) entry which is preliminary data.</text>
</comment>
<sequence length="120" mass="13540">KINDTSHKLIHQKSLLAEAIANAEGLFKNLTGCVKELKQVYRSLEVSEDAVAERTNIIRHLDNLCRSYAKTIYVQDSENESLVVNSKKLEHLLKKSKENMLALRQKNADAATDAHLQAVR</sequence>
<evidence type="ECO:0000313" key="2">
    <source>
        <dbReference type="EMBL" id="CAL1543405.1"/>
    </source>
</evidence>
<gene>
    <name evidence="2" type="ORF">GSLYS_00016939001</name>
</gene>
<feature type="coiled-coil region" evidence="1">
    <location>
        <begin position="86"/>
        <end position="113"/>
    </location>
</feature>
<dbReference type="AlphaFoldDB" id="A0AAV2ID26"/>
<keyword evidence="1" id="KW-0175">Coiled coil</keyword>